<dbReference type="Proteomes" id="UP001595937">
    <property type="component" value="Unassembled WGS sequence"/>
</dbReference>
<feature type="transmembrane region" description="Helical" evidence="2">
    <location>
        <begin position="94"/>
        <end position="119"/>
    </location>
</feature>
<evidence type="ECO:0000256" key="2">
    <source>
        <dbReference type="SAM" id="Phobius"/>
    </source>
</evidence>
<feature type="transmembrane region" description="Helical" evidence="2">
    <location>
        <begin position="62"/>
        <end position="82"/>
    </location>
</feature>
<feature type="transmembrane region" description="Helical" evidence="2">
    <location>
        <begin position="240"/>
        <end position="259"/>
    </location>
</feature>
<dbReference type="EMBL" id="JBHSLN010000003">
    <property type="protein sequence ID" value="MFC5295970.1"/>
    <property type="molecule type" value="Genomic_DNA"/>
</dbReference>
<feature type="transmembrane region" description="Helical" evidence="2">
    <location>
        <begin position="408"/>
        <end position="425"/>
    </location>
</feature>
<evidence type="ECO:0000313" key="4">
    <source>
        <dbReference type="Proteomes" id="UP001595937"/>
    </source>
</evidence>
<feature type="transmembrane region" description="Helical" evidence="2">
    <location>
        <begin position="216"/>
        <end position="234"/>
    </location>
</feature>
<feature type="region of interest" description="Disordered" evidence="1">
    <location>
        <begin position="320"/>
        <end position="350"/>
    </location>
</feature>
<dbReference type="RefSeq" id="WP_343925327.1">
    <property type="nucleotide sequence ID" value="NZ_BAAAIR010000045.1"/>
</dbReference>
<dbReference type="InterPro" id="IPR046671">
    <property type="entry name" value="DUF6541"/>
</dbReference>
<keyword evidence="2" id="KW-1133">Transmembrane helix</keyword>
<keyword evidence="2" id="KW-0812">Transmembrane</keyword>
<dbReference type="GeneID" id="303298298"/>
<feature type="compositionally biased region" description="Pro residues" evidence="1">
    <location>
        <begin position="331"/>
        <end position="345"/>
    </location>
</feature>
<feature type="transmembrane region" description="Helical" evidence="2">
    <location>
        <begin position="293"/>
        <end position="312"/>
    </location>
</feature>
<feature type="transmembrane region" description="Helical" evidence="2">
    <location>
        <begin position="356"/>
        <end position="376"/>
    </location>
</feature>
<evidence type="ECO:0000256" key="1">
    <source>
        <dbReference type="SAM" id="MobiDB-lite"/>
    </source>
</evidence>
<keyword evidence="2" id="KW-0472">Membrane</keyword>
<feature type="transmembrane region" description="Helical" evidence="2">
    <location>
        <begin position="470"/>
        <end position="490"/>
    </location>
</feature>
<organism evidence="3 4">
    <name type="scientific">Brachybacterium tyrofermentans</name>
    <dbReference type="NCBI Taxonomy" id="47848"/>
    <lineage>
        <taxon>Bacteria</taxon>
        <taxon>Bacillati</taxon>
        <taxon>Actinomycetota</taxon>
        <taxon>Actinomycetes</taxon>
        <taxon>Micrococcales</taxon>
        <taxon>Dermabacteraceae</taxon>
        <taxon>Brachybacterium</taxon>
    </lineage>
</organism>
<feature type="transmembrane region" description="Helical" evidence="2">
    <location>
        <begin position="187"/>
        <end position="207"/>
    </location>
</feature>
<feature type="transmembrane region" description="Helical" evidence="2">
    <location>
        <begin position="432"/>
        <end position="450"/>
    </location>
</feature>
<evidence type="ECO:0000313" key="3">
    <source>
        <dbReference type="EMBL" id="MFC5295970.1"/>
    </source>
</evidence>
<feature type="transmembrane region" description="Helical" evidence="2">
    <location>
        <begin position="511"/>
        <end position="531"/>
    </location>
</feature>
<proteinExistence type="predicted"/>
<feature type="transmembrane region" description="Helical" evidence="2">
    <location>
        <begin position="6"/>
        <end position="27"/>
    </location>
</feature>
<sequence length="689" mass="73308">MWTDVIPGVLAALVLLVFPGLAILLSTRVTAPTALVAAPAVSLAAIAASTLVTRVLGASWGLLWVLGTTLAIAAVCAVWTWATPWGRRMPRWAPLSGAAAAQYLIGQIIALLFMVPLYLKTLVGPTTIAQRFDNAFHLNAIEAIRRTGEATPFDTGALLRGSFYPNGWHTAAALVQDLSGLELPQSVHALALVTMLGVWPLSMWLLIEVLVKPSPAVRLVVGPLLLAFPGFPLVLMDWGLVYPTILGLAVAPALAAALVHLIERRTLLSAPVQSCLLVGLTGIGVGIAHPGSALVGLIIVLPLSIAALIRHVDSSLRRRRSPVDEQVPDAEPTPAPASTPTPTPTPTRRSIPRSDLVWAGLLTALSVAIAGIWLVMTPSTATAPWESFETVPQALGEIAMGGAMGRPTLTVVALLCGIGLLGAFLGTGRDRYVLLALAGPGLVYWASASFDDGFWRDTLSGFFYRDSYRTAAALTLVAVPVAVKGADVIVRAARALFSTAARGHLEARTPHPLVAALASVLVGALASTALASHVSQDKEIRAQFDHASEAYRTWEISDLVSVDEFRMFDELPGLVPDDAYLIADPWEGGGLAYAFSDLDVSRIYMTVARTPAEKHLDAHFEDIATDPEVCEALPEGRPLYYLDLDDHRLGDDDAEESGYLGYDDITADTPGFDLVHEVGEVRLYEVDAC</sequence>
<comment type="caution">
    <text evidence="3">The sequence shown here is derived from an EMBL/GenBank/DDBJ whole genome shotgun (WGS) entry which is preliminary data.</text>
</comment>
<feature type="transmembrane region" description="Helical" evidence="2">
    <location>
        <begin position="266"/>
        <end position="287"/>
    </location>
</feature>
<gene>
    <name evidence="3" type="ORF">ACFPK8_00415</name>
</gene>
<accession>A0ABW0FDM5</accession>
<protein>
    <submittedName>
        <fullName evidence="3">DUF6541 family protein</fullName>
    </submittedName>
</protein>
<reference evidence="4" key="1">
    <citation type="journal article" date="2019" name="Int. J. Syst. Evol. Microbiol.">
        <title>The Global Catalogue of Microorganisms (GCM) 10K type strain sequencing project: providing services to taxonomists for standard genome sequencing and annotation.</title>
        <authorList>
            <consortium name="The Broad Institute Genomics Platform"/>
            <consortium name="The Broad Institute Genome Sequencing Center for Infectious Disease"/>
            <person name="Wu L."/>
            <person name="Ma J."/>
        </authorList>
    </citation>
    <scope>NUCLEOTIDE SEQUENCE [LARGE SCALE GENOMIC DNA]</scope>
    <source>
        <strain evidence="4">CGMCC 1.16455</strain>
    </source>
</reference>
<dbReference type="Pfam" id="PF20176">
    <property type="entry name" value="DUF6541"/>
    <property type="match status" value="2"/>
</dbReference>
<name>A0ABW0FDM5_9MICO</name>
<feature type="transmembrane region" description="Helical" evidence="2">
    <location>
        <begin position="34"/>
        <end position="56"/>
    </location>
</feature>
<keyword evidence="4" id="KW-1185">Reference proteome</keyword>